<dbReference type="GO" id="GO:0005737">
    <property type="term" value="C:cytoplasm"/>
    <property type="evidence" value="ECO:0007669"/>
    <property type="project" value="TreeGrafter"/>
</dbReference>
<dbReference type="GO" id="GO:0008115">
    <property type="term" value="F:sarcosine oxidase activity"/>
    <property type="evidence" value="ECO:0007669"/>
    <property type="project" value="UniProtKB-EC"/>
</dbReference>
<comment type="caution">
    <text evidence="3">The sequence shown here is derived from an EMBL/GenBank/DDBJ whole genome shotgun (WGS) entry which is preliminary data.</text>
</comment>
<protein>
    <submittedName>
        <fullName evidence="3">Sarcosine oxidase subunit beta</fullName>
        <ecNumber evidence="3">1.5.3.1</ecNumber>
    </submittedName>
</protein>
<dbReference type="Gene3D" id="3.30.9.10">
    <property type="entry name" value="D-Amino Acid Oxidase, subunit A, domain 2"/>
    <property type="match status" value="1"/>
</dbReference>
<dbReference type="SUPFAM" id="SSF54373">
    <property type="entry name" value="FAD-linked reductases, C-terminal domain"/>
    <property type="match status" value="1"/>
</dbReference>
<dbReference type="InterPro" id="IPR006076">
    <property type="entry name" value="FAD-dep_OxRdtase"/>
</dbReference>
<dbReference type="Gene3D" id="3.50.50.60">
    <property type="entry name" value="FAD/NAD(P)-binding domain"/>
    <property type="match status" value="1"/>
</dbReference>
<sequence>MAITAEAVVIGGGIHGVSVLYNLAKKGLKNIFLFEKEYLTSGATGRCAAGVRHQFGTKINCLLMKESMKLLENLEEELNFDRSIEFTRGGYLMLAYNESQVKQFNENIKLQHELGIKESVFLSPQEIKEIVPDLNLEGVIGASYNPKDGHANPFMVTFAYAEAARRMGASIITHNRVLDIEIIRPGLFKVITEKGVYETPVVVNCAGAWGKELAKKLSIDIPVYPERHQIFVTEPIEYFLPCMVISFLHGTYFKQSPNGTILMGVGDPEHEVKDFNVNSSWDFLENAVKKFVFHLPKIKNLRIVRHWAGLYDMTPDQQAIIGKTDVEGFYLDLGWSGHGFQMGPIVGLLLAELVVEGKSHIDIDVLNLKRFEKGELIFEPACV</sequence>
<evidence type="ECO:0000313" key="3">
    <source>
        <dbReference type="EMBL" id="KYO67314.1"/>
    </source>
</evidence>
<gene>
    <name evidence="3" type="primary">soxB_1</name>
    <name evidence="3" type="ORF">ATZ99_06000</name>
</gene>
<evidence type="ECO:0000313" key="4">
    <source>
        <dbReference type="Proteomes" id="UP000075737"/>
    </source>
</evidence>
<keyword evidence="4" id="KW-1185">Reference proteome</keyword>
<proteinExistence type="predicted"/>
<accession>A0A161QCX8</accession>
<dbReference type="InterPro" id="IPR036188">
    <property type="entry name" value="FAD/NAD-bd_sf"/>
</dbReference>
<feature type="domain" description="FAD dependent oxidoreductase" evidence="2">
    <location>
        <begin position="7"/>
        <end position="353"/>
    </location>
</feature>
<dbReference type="PANTHER" id="PTHR13847">
    <property type="entry name" value="SARCOSINE DEHYDROGENASE-RELATED"/>
    <property type="match status" value="1"/>
</dbReference>
<keyword evidence="1 3" id="KW-0560">Oxidoreductase</keyword>
<dbReference type="OrthoDB" id="9794226at2"/>
<name>A0A161QCX8_9FIRM</name>
<organism evidence="3 4">
    <name type="scientific">Thermovenabulum gondwanense</name>
    <dbReference type="NCBI Taxonomy" id="520767"/>
    <lineage>
        <taxon>Bacteria</taxon>
        <taxon>Bacillati</taxon>
        <taxon>Bacillota</taxon>
        <taxon>Clostridia</taxon>
        <taxon>Thermosediminibacterales</taxon>
        <taxon>Thermosediminibacteraceae</taxon>
        <taxon>Thermovenabulum</taxon>
    </lineage>
</organism>
<dbReference type="EMBL" id="LOHZ01000022">
    <property type="protein sequence ID" value="KYO67314.1"/>
    <property type="molecule type" value="Genomic_DNA"/>
</dbReference>
<evidence type="ECO:0000256" key="1">
    <source>
        <dbReference type="ARBA" id="ARBA00023002"/>
    </source>
</evidence>
<dbReference type="PANTHER" id="PTHR13847:SF287">
    <property type="entry name" value="FAD-DEPENDENT OXIDOREDUCTASE DOMAIN-CONTAINING PROTEIN 1"/>
    <property type="match status" value="1"/>
</dbReference>
<dbReference type="RefSeq" id="WP_068747769.1">
    <property type="nucleotide sequence ID" value="NZ_LOHZ01000022.1"/>
</dbReference>
<dbReference type="STRING" id="520767.ATZ99_06000"/>
<dbReference type="EC" id="1.5.3.1" evidence="3"/>
<evidence type="ECO:0000259" key="2">
    <source>
        <dbReference type="Pfam" id="PF01266"/>
    </source>
</evidence>
<dbReference type="Pfam" id="PF01266">
    <property type="entry name" value="DAO"/>
    <property type="match status" value="1"/>
</dbReference>
<dbReference type="AlphaFoldDB" id="A0A161QCX8"/>
<reference evidence="3 4" key="1">
    <citation type="submission" date="2015-12" db="EMBL/GenBank/DDBJ databases">
        <title>Draft genome of Thermovenabulum gondwanense isolated from a red thermophilic microbial mat colonisisng an outflow channel of a bore well.</title>
        <authorList>
            <person name="Patel B.K."/>
        </authorList>
    </citation>
    <scope>NUCLEOTIDE SEQUENCE [LARGE SCALE GENOMIC DNA]</scope>
    <source>
        <strain evidence="3 4">R270</strain>
    </source>
</reference>
<dbReference type="Proteomes" id="UP000075737">
    <property type="component" value="Unassembled WGS sequence"/>
</dbReference>
<dbReference type="SUPFAM" id="SSF51905">
    <property type="entry name" value="FAD/NAD(P)-binding domain"/>
    <property type="match status" value="1"/>
</dbReference>